<proteinExistence type="inferred from homology"/>
<keyword evidence="12" id="KW-1185">Reference proteome</keyword>
<evidence type="ECO:0000256" key="4">
    <source>
        <dbReference type="ARBA" id="ARBA00022741"/>
    </source>
</evidence>
<keyword evidence="3 8" id="KW-0479">Metal-binding</keyword>
<organism evidence="11 12">
    <name type="scientific">Candidatus Methylacidithermus pantelleriae</name>
    <dbReference type="NCBI Taxonomy" id="2744239"/>
    <lineage>
        <taxon>Bacteria</taxon>
        <taxon>Pseudomonadati</taxon>
        <taxon>Verrucomicrobiota</taxon>
        <taxon>Methylacidiphilae</taxon>
        <taxon>Methylacidiphilales</taxon>
        <taxon>Methylacidiphilaceae</taxon>
        <taxon>Candidatus Methylacidithermus</taxon>
    </lineage>
</organism>
<feature type="binding site" evidence="8">
    <location>
        <position position="405"/>
    </location>
    <ligand>
        <name>Mg(2+)</name>
        <dbReference type="ChEBI" id="CHEBI:18420"/>
        <label>1</label>
    </ligand>
</feature>
<dbReference type="InterPro" id="IPR012340">
    <property type="entry name" value="NA-bd_OB-fold"/>
</dbReference>
<keyword evidence="8 9" id="KW-0460">Magnesium</keyword>
<sequence>MEEMHRLMEPRLRRLDQWKSHGVDPFGQAFLDTLPSAQILSWEPRNQRVRLAGRIIAWRDMGKSVFAHLLDQSGKIQIYGNVQSLGEESYRLFKELELGDIVGIEGELFSTRTGEKTVRARSFRLLCKSLRPIPSLWYGLQDPELRSRHRYLDLIANPERREVFLLRSRLIRQLRRMLEDRGFIEVETPILHPVAGGATARPFVTHHTTLDLDLYLRIAPELYLKRLLVAGFEKIYELGRNFRNEGISRKHNPEFTMLEAYWAYADYRTMAKLVEELIVGLAQELLGKLQYSLRTLEDRLVEIDLTPPWEWKTYRQCIEEAAGSDWYLLSFEEQKKRALELGVETHGTTDPVDLSQKIFEKRVESQTYCPLFVSHLPAELVPLAKPNAQDPTVVDAFELIIGGMEIAPGYSELNDPLLQRKRMETRLEEGGTIDEDFLHALQYGMPPAGGIGIGIDRLVMVFSGVSSIREVIFFPTHRPKPFPL</sequence>
<comment type="subunit">
    <text evidence="8">Homodimer.</text>
</comment>
<dbReference type="GO" id="GO:0005524">
    <property type="term" value="F:ATP binding"/>
    <property type="evidence" value="ECO:0007669"/>
    <property type="project" value="UniProtKB-UniRule"/>
</dbReference>
<evidence type="ECO:0000256" key="5">
    <source>
        <dbReference type="ARBA" id="ARBA00022840"/>
    </source>
</evidence>
<comment type="similarity">
    <text evidence="1 8">Belongs to the class-II aminoacyl-tRNA synthetase family.</text>
</comment>
<keyword evidence="2 8" id="KW-0436">Ligase</keyword>
<keyword evidence="4 8" id="KW-0547">Nucleotide-binding</keyword>
<feature type="binding site" evidence="8">
    <location>
        <position position="405"/>
    </location>
    <ligand>
        <name>Mg(2+)</name>
        <dbReference type="ChEBI" id="CHEBI:18420"/>
        <label>2</label>
    </ligand>
</feature>
<comment type="catalytic activity">
    <reaction evidence="7 8 9">
        <text>tRNA(Lys) + L-lysine + ATP = L-lysyl-tRNA(Lys) + AMP + diphosphate</text>
        <dbReference type="Rhea" id="RHEA:20792"/>
        <dbReference type="Rhea" id="RHEA-COMP:9696"/>
        <dbReference type="Rhea" id="RHEA-COMP:9697"/>
        <dbReference type="ChEBI" id="CHEBI:30616"/>
        <dbReference type="ChEBI" id="CHEBI:32551"/>
        <dbReference type="ChEBI" id="CHEBI:33019"/>
        <dbReference type="ChEBI" id="CHEBI:78442"/>
        <dbReference type="ChEBI" id="CHEBI:78529"/>
        <dbReference type="ChEBI" id="CHEBI:456215"/>
        <dbReference type="EC" id="6.1.1.6"/>
    </reaction>
</comment>
<dbReference type="PROSITE" id="PS50862">
    <property type="entry name" value="AA_TRNA_LIGASE_II"/>
    <property type="match status" value="1"/>
</dbReference>
<comment type="cofactor">
    <cofactor evidence="8 9">
        <name>Mg(2+)</name>
        <dbReference type="ChEBI" id="CHEBI:18420"/>
    </cofactor>
    <text evidence="8 9">Binds 3 Mg(2+) ions per subunit.</text>
</comment>
<dbReference type="InterPro" id="IPR004365">
    <property type="entry name" value="NA-bd_OB_tRNA"/>
</dbReference>
<dbReference type="EMBL" id="CAJNOB010000004">
    <property type="protein sequence ID" value="CAF0692439.1"/>
    <property type="molecule type" value="Genomic_DNA"/>
</dbReference>
<feature type="binding site" evidence="8">
    <location>
        <position position="398"/>
    </location>
    <ligand>
        <name>Mg(2+)</name>
        <dbReference type="ChEBI" id="CHEBI:18420"/>
        <label>1</label>
    </ligand>
</feature>
<evidence type="ECO:0000256" key="7">
    <source>
        <dbReference type="ARBA" id="ARBA00048573"/>
    </source>
</evidence>
<evidence type="ECO:0000313" key="11">
    <source>
        <dbReference type="EMBL" id="CAF0692439.1"/>
    </source>
</evidence>
<dbReference type="GO" id="GO:0005829">
    <property type="term" value="C:cytosol"/>
    <property type="evidence" value="ECO:0007669"/>
    <property type="project" value="TreeGrafter"/>
</dbReference>
<dbReference type="InterPro" id="IPR044136">
    <property type="entry name" value="Lys-tRNA-ligase_II_N"/>
</dbReference>
<dbReference type="InterPro" id="IPR018149">
    <property type="entry name" value="Lys-tRNA-synth_II_C"/>
</dbReference>
<evidence type="ECO:0000256" key="6">
    <source>
        <dbReference type="ARBA" id="ARBA00023146"/>
    </source>
</evidence>
<dbReference type="InterPro" id="IPR045864">
    <property type="entry name" value="aa-tRNA-synth_II/BPL/LPL"/>
</dbReference>
<dbReference type="CDD" id="cd04322">
    <property type="entry name" value="LysRS_N"/>
    <property type="match status" value="1"/>
</dbReference>
<keyword evidence="8" id="KW-0963">Cytoplasm</keyword>
<dbReference type="PRINTS" id="PR00982">
    <property type="entry name" value="TRNASYNTHLYS"/>
</dbReference>
<dbReference type="InterPro" id="IPR002313">
    <property type="entry name" value="Lys-tRNA-ligase_II"/>
</dbReference>
<dbReference type="NCBIfam" id="NF001756">
    <property type="entry name" value="PRK00484.1"/>
    <property type="match status" value="1"/>
</dbReference>
<evidence type="ECO:0000256" key="8">
    <source>
        <dbReference type="HAMAP-Rule" id="MF_00252"/>
    </source>
</evidence>
<keyword evidence="6 8" id="KW-0030">Aminoacyl-tRNA synthetase</keyword>
<dbReference type="GO" id="GO:0000049">
    <property type="term" value="F:tRNA binding"/>
    <property type="evidence" value="ECO:0007669"/>
    <property type="project" value="TreeGrafter"/>
</dbReference>
<dbReference type="GO" id="GO:0006430">
    <property type="term" value="P:lysyl-tRNA aminoacylation"/>
    <property type="evidence" value="ECO:0007669"/>
    <property type="project" value="UniProtKB-UniRule"/>
</dbReference>
<accession>A0A8J2BR36</accession>
<comment type="subcellular location">
    <subcellularLocation>
        <location evidence="8">Cytoplasm</location>
    </subcellularLocation>
</comment>
<dbReference type="Gene3D" id="3.30.930.10">
    <property type="entry name" value="Bira Bifunctional Protein, Domain 2"/>
    <property type="match status" value="1"/>
</dbReference>
<dbReference type="SUPFAM" id="SSF50249">
    <property type="entry name" value="Nucleic acid-binding proteins"/>
    <property type="match status" value="1"/>
</dbReference>
<evidence type="ECO:0000259" key="10">
    <source>
        <dbReference type="PROSITE" id="PS50862"/>
    </source>
</evidence>
<dbReference type="AlphaFoldDB" id="A0A8J2BR36"/>
<protein>
    <recommendedName>
        <fullName evidence="8">Lysine--tRNA ligase</fullName>
        <ecNumber evidence="8">6.1.1.6</ecNumber>
    </recommendedName>
    <alternativeName>
        <fullName evidence="8">Lysyl-tRNA synthetase</fullName>
        <shortName evidence="8">LysRS</shortName>
    </alternativeName>
</protein>
<dbReference type="PANTHER" id="PTHR42918:SF15">
    <property type="entry name" value="LYSINE--TRNA LIGASE, CHLOROPLASTIC_MITOCHONDRIAL"/>
    <property type="match status" value="1"/>
</dbReference>
<name>A0A8J2BR36_9BACT</name>
<keyword evidence="5 8" id="KW-0067">ATP-binding</keyword>
<dbReference type="GO" id="GO:0004824">
    <property type="term" value="F:lysine-tRNA ligase activity"/>
    <property type="evidence" value="ECO:0007669"/>
    <property type="project" value="UniProtKB-UniRule"/>
</dbReference>
<dbReference type="PANTHER" id="PTHR42918">
    <property type="entry name" value="LYSYL-TRNA SYNTHETASE"/>
    <property type="match status" value="1"/>
</dbReference>
<dbReference type="Proteomes" id="UP000663859">
    <property type="component" value="Unassembled WGS sequence"/>
</dbReference>
<evidence type="ECO:0000256" key="1">
    <source>
        <dbReference type="ARBA" id="ARBA00008226"/>
    </source>
</evidence>
<reference evidence="11" key="1">
    <citation type="submission" date="2021-02" db="EMBL/GenBank/DDBJ databases">
        <authorList>
            <person name="Cremers G."/>
            <person name="Picone N."/>
        </authorList>
    </citation>
    <scope>NUCLEOTIDE SEQUENCE</scope>
    <source>
        <strain evidence="11">PQ17</strain>
    </source>
</reference>
<dbReference type="NCBIfam" id="TIGR00499">
    <property type="entry name" value="lysS_bact"/>
    <property type="match status" value="1"/>
</dbReference>
<dbReference type="InterPro" id="IPR006195">
    <property type="entry name" value="aa-tRNA-synth_II"/>
</dbReference>
<dbReference type="HAMAP" id="MF_00252">
    <property type="entry name" value="Lys_tRNA_synth_class2"/>
    <property type="match status" value="1"/>
</dbReference>
<feature type="domain" description="Aminoacyl-transfer RNA synthetases class-II family profile" evidence="10">
    <location>
        <begin position="164"/>
        <end position="475"/>
    </location>
</feature>
<keyword evidence="8" id="KW-0648">Protein biosynthesis</keyword>
<dbReference type="SUPFAM" id="SSF55681">
    <property type="entry name" value="Class II aaRS and biotin synthetases"/>
    <property type="match status" value="1"/>
</dbReference>
<dbReference type="EC" id="6.1.1.6" evidence="8"/>
<dbReference type="GO" id="GO:0000287">
    <property type="term" value="F:magnesium ion binding"/>
    <property type="evidence" value="ECO:0007669"/>
    <property type="project" value="UniProtKB-UniRule"/>
</dbReference>
<dbReference type="Pfam" id="PF00152">
    <property type="entry name" value="tRNA-synt_2"/>
    <property type="match status" value="1"/>
</dbReference>
<gene>
    <name evidence="8 11" type="primary">lysS</name>
    <name evidence="11" type="ORF">MPNT_120018</name>
</gene>
<dbReference type="Pfam" id="PF01336">
    <property type="entry name" value="tRNA_anti-codon"/>
    <property type="match status" value="1"/>
</dbReference>
<dbReference type="Gene3D" id="2.40.50.140">
    <property type="entry name" value="Nucleic acid-binding proteins"/>
    <property type="match status" value="1"/>
</dbReference>
<evidence type="ECO:0000256" key="3">
    <source>
        <dbReference type="ARBA" id="ARBA00022723"/>
    </source>
</evidence>
<comment type="caution">
    <text evidence="11">The sequence shown here is derived from an EMBL/GenBank/DDBJ whole genome shotgun (WGS) entry which is preliminary data.</text>
</comment>
<dbReference type="InterPro" id="IPR004364">
    <property type="entry name" value="Aa-tRNA-synt_II"/>
</dbReference>
<evidence type="ECO:0000256" key="9">
    <source>
        <dbReference type="RuleBase" id="RU000336"/>
    </source>
</evidence>
<evidence type="ECO:0000256" key="2">
    <source>
        <dbReference type="ARBA" id="ARBA00022598"/>
    </source>
</evidence>
<evidence type="ECO:0000313" key="12">
    <source>
        <dbReference type="Proteomes" id="UP000663859"/>
    </source>
</evidence>